<evidence type="ECO:0000256" key="3">
    <source>
        <dbReference type="ARBA" id="ARBA00022679"/>
    </source>
</evidence>
<feature type="compositionally biased region" description="Basic and acidic residues" evidence="12">
    <location>
        <begin position="934"/>
        <end position="943"/>
    </location>
</feature>
<evidence type="ECO:0000256" key="4">
    <source>
        <dbReference type="ARBA" id="ARBA00022695"/>
    </source>
</evidence>
<feature type="compositionally biased region" description="Basic and acidic residues" evidence="12">
    <location>
        <begin position="713"/>
        <end position="736"/>
    </location>
</feature>
<reference evidence="14 15" key="1">
    <citation type="submission" date="2018-08" db="EMBL/GenBank/DDBJ databases">
        <title>A genome reference for cultivated species of the human gut microbiota.</title>
        <authorList>
            <person name="Zou Y."/>
            <person name="Xue W."/>
            <person name="Luo G."/>
        </authorList>
    </citation>
    <scope>NUCLEOTIDE SEQUENCE [LARGE SCALE GENOMIC DNA]</scope>
    <source>
        <strain evidence="14 15">AM12-10</strain>
    </source>
</reference>
<evidence type="ECO:0000259" key="13">
    <source>
        <dbReference type="SMART" id="SM00382"/>
    </source>
</evidence>
<evidence type="ECO:0000256" key="7">
    <source>
        <dbReference type="ARBA" id="ARBA00022741"/>
    </source>
</evidence>
<dbReference type="FunFam" id="3.40.50.300:FF:000014">
    <property type="entry name" value="DNA polymerase III subunit gamma/tau"/>
    <property type="match status" value="1"/>
</dbReference>
<dbReference type="GO" id="GO:0006261">
    <property type="term" value="P:DNA-templated DNA replication"/>
    <property type="evidence" value="ECO:0007669"/>
    <property type="project" value="TreeGrafter"/>
</dbReference>
<keyword evidence="5" id="KW-0235">DNA replication</keyword>
<evidence type="ECO:0000256" key="2">
    <source>
        <dbReference type="ARBA" id="ARBA00012417"/>
    </source>
</evidence>
<gene>
    <name evidence="14" type="primary">dnaX</name>
    <name evidence="14" type="ORF">DW137_05260</name>
</gene>
<dbReference type="GO" id="GO:0009360">
    <property type="term" value="C:DNA polymerase III complex"/>
    <property type="evidence" value="ECO:0007669"/>
    <property type="project" value="InterPro"/>
</dbReference>
<dbReference type="GO" id="GO:0003887">
    <property type="term" value="F:DNA-directed DNA polymerase activity"/>
    <property type="evidence" value="ECO:0007669"/>
    <property type="project" value="UniProtKB-KW"/>
</dbReference>
<dbReference type="CDD" id="cd18137">
    <property type="entry name" value="HLD_clamp_pol_III_gamma_tau"/>
    <property type="match status" value="1"/>
</dbReference>
<protein>
    <recommendedName>
        <fullName evidence="2">DNA-directed DNA polymerase</fullName>
        <ecNumber evidence="2">2.7.7.7</ecNumber>
    </recommendedName>
</protein>
<feature type="region of interest" description="Disordered" evidence="12">
    <location>
        <begin position="462"/>
        <end position="507"/>
    </location>
</feature>
<keyword evidence="10" id="KW-0239">DNA-directed DNA polymerase</keyword>
<dbReference type="CDD" id="cd00009">
    <property type="entry name" value="AAA"/>
    <property type="match status" value="1"/>
</dbReference>
<organism evidence="14 15">
    <name type="scientific">Bifidobacterium bifidum</name>
    <dbReference type="NCBI Taxonomy" id="1681"/>
    <lineage>
        <taxon>Bacteria</taxon>
        <taxon>Bacillati</taxon>
        <taxon>Actinomycetota</taxon>
        <taxon>Actinomycetes</taxon>
        <taxon>Bifidobacteriales</taxon>
        <taxon>Bifidobacteriaceae</taxon>
        <taxon>Bifidobacterium</taxon>
    </lineage>
</organism>
<dbReference type="RefSeq" id="WP_118269520.1">
    <property type="nucleotide sequence ID" value="NZ_QRLK01000005.1"/>
</dbReference>
<keyword evidence="7" id="KW-0547">Nucleotide-binding</keyword>
<evidence type="ECO:0000313" key="14">
    <source>
        <dbReference type="EMBL" id="RHJ23995.1"/>
    </source>
</evidence>
<dbReference type="SUPFAM" id="SSF52540">
    <property type="entry name" value="P-loop containing nucleoside triphosphate hydrolases"/>
    <property type="match status" value="1"/>
</dbReference>
<dbReference type="InterPro" id="IPR050238">
    <property type="entry name" value="DNA_Rep/Repair_Clamp_Loader"/>
</dbReference>
<dbReference type="Gene3D" id="3.40.50.300">
    <property type="entry name" value="P-loop containing nucleotide triphosphate hydrolases"/>
    <property type="match status" value="1"/>
</dbReference>
<evidence type="ECO:0000256" key="10">
    <source>
        <dbReference type="ARBA" id="ARBA00022932"/>
    </source>
</evidence>
<feature type="region of interest" description="Disordered" evidence="12">
    <location>
        <begin position="934"/>
        <end position="956"/>
    </location>
</feature>
<feature type="compositionally biased region" description="Low complexity" evidence="12">
    <location>
        <begin position="810"/>
        <end position="838"/>
    </location>
</feature>
<evidence type="ECO:0000256" key="1">
    <source>
        <dbReference type="ARBA" id="ARBA00006360"/>
    </source>
</evidence>
<dbReference type="SUPFAM" id="SSF48019">
    <property type="entry name" value="post-AAA+ oligomerization domain-like"/>
    <property type="match status" value="1"/>
</dbReference>
<feature type="domain" description="AAA+ ATPase" evidence="13">
    <location>
        <begin position="36"/>
        <end position="177"/>
    </location>
</feature>
<feature type="compositionally biased region" description="Low complexity" evidence="12">
    <location>
        <begin position="405"/>
        <end position="415"/>
    </location>
</feature>
<feature type="compositionally biased region" description="Polar residues" evidence="12">
    <location>
        <begin position="421"/>
        <end position="447"/>
    </location>
</feature>
<keyword evidence="9" id="KW-0067">ATP-binding</keyword>
<dbReference type="GO" id="GO:0005524">
    <property type="term" value="F:ATP binding"/>
    <property type="evidence" value="ECO:0007669"/>
    <property type="project" value="UniProtKB-KW"/>
</dbReference>
<evidence type="ECO:0000256" key="11">
    <source>
        <dbReference type="ARBA" id="ARBA00049244"/>
    </source>
</evidence>
<evidence type="ECO:0000256" key="5">
    <source>
        <dbReference type="ARBA" id="ARBA00022705"/>
    </source>
</evidence>
<dbReference type="Proteomes" id="UP000283727">
    <property type="component" value="Unassembled WGS sequence"/>
</dbReference>
<dbReference type="EC" id="2.7.7.7" evidence="2"/>
<feature type="compositionally biased region" description="Polar residues" evidence="12">
    <location>
        <begin position="908"/>
        <end position="917"/>
    </location>
</feature>
<feature type="compositionally biased region" description="Low complexity" evidence="12">
    <location>
        <begin position="462"/>
        <end position="487"/>
    </location>
</feature>
<evidence type="ECO:0000256" key="8">
    <source>
        <dbReference type="ARBA" id="ARBA00022833"/>
    </source>
</evidence>
<evidence type="ECO:0000256" key="9">
    <source>
        <dbReference type="ARBA" id="ARBA00022840"/>
    </source>
</evidence>
<dbReference type="InterPro" id="IPR008921">
    <property type="entry name" value="DNA_pol3_clamp-load_cplx_C"/>
</dbReference>
<accession>A0A415C699</accession>
<dbReference type="InterPro" id="IPR012763">
    <property type="entry name" value="DNA_pol_III_sug/sutau_N"/>
</dbReference>
<evidence type="ECO:0000313" key="15">
    <source>
        <dbReference type="Proteomes" id="UP000283727"/>
    </source>
</evidence>
<comment type="caution">
    <text evidence="14">The sequence shown here is derived from an EMBL/GenBank/DDBJ whole genome shotgun (WGS) entry which is preliminary data.</text>
</comment>
<dbReference type="SMART" id="SM00382">
    <property type="entry name" value="AAA"/>
    <property type="match status" value="1"/>
</dbReference>
<dbReference type="Gene3D" id="1.10.8.60">
    <property type="match status" value="1"/>
</dbReference>
<dbReference type="InterPro" id="IPR027417">
    <property type="entry name" value="P-loop_NTPase"/>
</dbReference>
<proteinExistence type="inferred from homology"/>
<evidence type="ECO:0000256" key="6">
    <source>
        <dbReference type="ARBA" id="ARBA00022723"/>
    </source>
</evidence>
<comment type="similarity">
    <text evidence="1">Belongs to the DnaX/STICHEL family.</text>
</comment>
<dbReference type="InterPro" id="IPR045085">
    <property type="entry name" value="HLD_clamp_pol_III_gamma_tau"/>
</dbReference>
<dbReference type="GO" id="GO:0046872">
    <property type="term" value="F:metal ion binding"/>
    <property type="evidence" value="ECO:0007669"/>
    <property type="project" value="UniProtKB-KW"/>
</dbReference>
<dbReference type="PANTHER" id="PTHR11669:SF0">
    <property type="entry name" value="PROTEIN STICHEL-LIKE 2"/>
    <property type="match status" value="1"/>
</dbReference>
<keyword evidence="8" id="KW-0862">Zinc</keyword>
<keyword evidence="3 14" id="KW-0808">Transferase</keyword>
<keyword evidence="4 14" id="KW-0548">Nucleotidyltransferase</keyword>
<dbReference type="Pfam" id="PF13177">
    <property type="entry name" value="DNA_pol3_delta2"/>
    <property type="match status" value="1"/>
</dbReference>
<comment type="catalytic activity">
    <reaction evidence="11">
        <text>DNA(n) + a 2'-deoxyribonucleoside 5'-triphosphate = DNA(n+1) + diphosphate</text>
        <dbReference type="Rhea" id="RHEA:22508"/>
        <dbReference type="Rhea" id="RHEA-COMP:17339"/>
        <dbReference type="Rhea" id="RHEA-COMP:17340"/>
        <dbReference type="ChEBI" id="CHEBI:33019"/>
        <dbReference type="ChEBI" id="CHEBI:61560"/>
        <dbReference type="ChEBI" id="CHEBI:173112"/>
        <dbReference type="EC" id="2.7.7.7"/>
    </reaction>
</comment>
<dbReference type="InterPro" id="IPR003593">
    <property type="entry name" value="AAA+_ATPase"/>
</dbReference>
<evidence type="ECO:0000256" key="12">
    <source>
        <dbReference type="SAM" id="MobiDB-lite"/>
    </source>
</evidence>
<keyword evidence="6" id="KW-0479">Metal-binding</keyword>
<dbReference type="PANTHER" id="PTHR11669">
    <property type="entry name" value="REPLICATION FACTOR C / DNA POLYMERASE III GAMMA-TAU SUBUNIT"/>
    <property type="match status" value="1"/>
</dbReference>
<feature type="region of interest" description="Disordered" evidence="12">
    <location>
        <begin position="635"/>
        <end position="917"/>
    </location>
</feature>
<dbReference type="Gene3D" id="1.20.272.10">
    <property type="match status" value="1"/>
</dbReference>
<dbReference type="AlphaFoldDB" id="A0A415C699"/>
<feature type="region of interest" description="Disordered" evidence="12">
    <location>
        <begin position="376"/>
        <end position="450"/>
    </location>
</feature>
<dbReference type="InterPro" id="IPR022754">
    <property type="entry name" value="DNA_pol_III_gamma-3"/>
</dbReference>
<dbReference type="Pfam" id="PF22608">
    <property type="entry name" value="DNAX_ATPase_lid"/>
    <property type="match status" value="1"/>
</dbReference>
<dbReference type="GO" id="GO:0003677">
    <property type="term" value="F:DNA binding"/>
    <property type="evidence" value="ECO:0007669"/>
    <property type="project" value="InterPro"/>
</dbReference>
<dbReference type="Pfam" id="PF12169">
    <property type="entry name" value="DNA_pol3_gamma3"/>
    <property type="match status" value="1"/>
</dbReference>
<name>A0A415C699_BIFBI</name>
<dbReference type="EMBL" id="QRLR01000002">
    <property type="protein sequence ID" value="RHJ23995.1"/>
    <property type="molecule type" value="Genomic_DNA"/>
</dbReference>
<dbReference type="NCBIfam" id="TIGR02397">
    <property type="entry name" value="dnaX_nterm"/>
    <property type="match status" value="1"/>
</dbReference>
<sequence length="956" mass="99909">MALALYRRYRPDTFEGVIGQDQVTVPLMRALDSGKLTHAYLFSGPRGCGKTSSARILARCINCAKGPTSHPCGECASCKDLATGGPGSIDVVEIDAASHNGVDDARELRERAGFAPARDRYKIFILDEAHMVTQQGFNALLKIVEEPPDHVMFIFATTEPDKVIGTIRSRTHHYPFRLVPQEVMGPYLEEICAKESIKPEPGVLKLAMRAGGGSVRDTLSVLDQLMVGAVDGVIAHDAAVALLGFTPEALIGEAVDAVIARNGEALYGVVQKVVVGGFDPRRFVEDLLARVRDLLVLTLGGAQAESVLSDAAEAEDMDDLRRQASSLGLGALTSMAETINTTLGSMTGAISPRMRLELLAARLLAGREGLDVASAAGGTAPGADSAGTGRGAAGVNARTGGIAESRSGGTTPRRGGFIGSARNQQTDARQSATSQTNTSPSRTTGTQPDRALQTEAPTMAEAPATADAQAGAPSPVAQAPSASRVPPAGEPTAAQSSPQGDDRTPDERWDALVAGLPADVAAYVNRSKVPRIHLEQHEPGGKGTLWIKFDKALSKYAFAKAVAGEEVGGTRNVVQIMRAETRKAFGDQVQLAPTKKMADGQVAPPFGQLPADEQQRISAQIVKASLSASLGAMSVGNNAKEPQTPPESGDTASADADEVHRAVPDAPDATVAHDRDNNRAVAQDTSRADAQSAVDPWALPEAGAGDAWSPTDDASHNVSRDVSRDVSRNAPQDEGHHAKHIAVPDLSDDTDPWANDGGNSMPVDGVRGGDAPGTPQNVAHAKSQSREDSERTNPGPTAVPEAMSAEDPWAGMPSSVASASSSIAAPSAGSPAALQGPSDDLAAPGRPENPGVEPGTTHLQQTPGTAAGQRASRPAYDDADPFAGADPYAQEDIPMPTVAPEDDEYSMNDVSLGSPETMSLDDVKQFFEVVKPVEEYGPDDPKNPRNIQHVNKHDSE</sequence>